<evidence type="ECO:0008006" key="5">
    <source>
        <dbReference type="Google" id="ProtNLM"/>
    </source>
</evidence>
<protein>
    <recommendedName>
        <fullName evidence="5">Viral A-type inclusion protein</fullName>
    </recommendedName>
</protein>
<feature type="coiled-coil region" evidence="1">
    <location>
        <begin position="399"/>
        <end position="594"/>
    </location>
</feature>
<name>X6NLF9_RETFI</name>
<comment type="caution">
    <text evidence="3">The sequence shown here is derived from an EMBL/GenBank/DDBJ whole genome shotgun (WGS) entry which is preliminary data.</text>
</comment>
<keyword evidence="1" id="KW-0175">Coiled coil</keyword>
<dbReference type="AlphaFoldDB" id="X6NLF9"/>
<evidence type="ECO:0000256" key="2">
    <source>
        <dbReference type="SAM" id="Phobius"/>
    </source>
</evidence>
<keyword evidence="2" id="KW-0472">Membrane</keyword>
<gene>
    <name evidence="3" type="ORF">RFI_10919</name>
</gene>
<feature type="coiled-coil region" evidence="1">
    <location>
        <begin position="312"/>
        <end position="346"/>
    </location>
</feature>
<proteinExistence type="predicted"/>
<evidence type="ECO:0000313" key="4">
    <source>
        <dbReference type="Proteomes" id="UP000023152"/>
    </source>
</evidence>
<reference evidence="3 4" key="1">
    <citation type="journal article" date="2013" name="Curr. Biol.">
        <title>The Genome of the Foraminiferan Reticulomyxa filosa.</title>
        <authorList>
            <person name="Glockner G."/>
            <person name="Hulsmann N."/>
            <person name="Schleicher M."/>
            <person name="Noegel A.A."/>
            <person name="Eichinger L."/>
            <person name="Gallinger C."/>
            <person name="Pawlowski J."/>
            <person name="Sierra R."/>
            <person name="Euteneuer U."/>
            <person name="Pillet L."/>
            <person name="Moustafa A."/>
            <person name="Platzer M."/>
            <person name="Groth M."/>
            <person name="Szafranski K."/>
            <person name="Schliwa M."/>
        </authorList>
    </citation>
    <scope>NUCLEOTIDE SEQUENCE [LARGE SCALE GENOMIC DNA]</scope>
</reference>
<evidence type="ECO:0000256" key="1">
    <source>
        <dbReference type="SAM" id="Coils"/>
    </source>
</evidence>
<sequence>MDVKILDNCWYFLVVFEFSRVSACLFRKSRYVWCTQIATKSIVLRIQIDWAKIKPCSSYFLKLAEKQLNCPPVHIANKKVQKLLTTLTNKQLSKHFWFLELVISFSLLLGLFYLSLQNVFITFSTMIICLKLHNGHIITLQESYTLYALAEQMDLEQLTHRKVTEEQQLINSYVNSVEFILISLFFLKKNFRKELEKVNTQLEEVKAKLEAEKELRRQQEKESLESLEEWLHKETEYKLTVDSYQQLEQKNNILTSKLKEELNKILEEKYLERGKVIQKENEIDELKSCTFVFLFATFKKCLETISKLTLQLHKLNSEQEQYNHSMEQLSSELQQLKTSDQEHLEKITDLTSQISQTKALQYKYAAANEKISDLDRFALTFLVFAFRQNDKDTLENHEILLLENNKMHLKNEIMELSVQNTSLTHSLHSKEAELEEYKANSQTEKEGFEKASRDLEETKNIQIFEYESKLLQAEKNLETLKGLEDEVLKYTTKCSELEKQLEEAQTSNCSKTNAIQKISAEMATKENEVRHLKINNLELMEKCSKLQQDKDQMTAKVEIQSLTKEHLMCFVHQLHDLSTENAQLKETLSEILIQPERITPGNCHTFETSRLNNTDAAWVQLPLEELQKWRHRLNVEKKKEVNDDKLKQDLAEKITDPDPNYSDFCTHLKKQDPSTNNLCNSNVSDLDFADMITHLTDRADPTSHRCCNRLQHLKDIVSDLKNTLFLCDCDTYLCLQFSVVTIVIIKLVRQFFEFLSKNECFN</sequence>
<accession>X6NLF9</accession>
<feature type="coiled-coil region" evidence="1">
    <location>
        <begin position="188"/>
        <end position="264"/>
    </location>
</feature>
<organism evidence="3 4">
    <name type="scientific">Reticulomyxa filosa</name>
    <dbReference type="NCBI Taxonomy" id="46433"/>
    <lineage>
        <taxon>Eukaryota</taxon>
        <taxon>Sar</taxon>
        <taxon>Rhizaria</taxon>
        <taxon>Retaria</taxon>
        <taxon>Foraminifera</taxon>
        <taxon>Monothalamids</taxon>
        <taxon>Reticulomyxidae</taxon>
        <taxon>Reticulomyxa</taxon>
    </lineage>
</organism>
<keyword evidence="2" id="KW-1133">Transmembrane helix</keyword>
<dbReference type="Proteomes" id="UP000023152">
    <property type="component" value="Unassembled WGS sequence"/>
</dbReference>
<keyword evidence="4" id="KW-1185">Reference proteome</keyword>
<feature type="transmembrane region" description="Helical" evidence="2">
    <location>
        <begin position="96"/>
        <end position="116"/>
    </location>
</feature>
<evidence type="ECO:0000313" key="3">
    <source>
        <dbReference type="EMBL" id="ETO26217.1"/>
    </source>
</evidence>
<keyword evidence="2" id="KW-0812">Transmembrane</keyword>
<dbReference type="EMBL" id="ASPP01008009">
    <property type="protein sequence ID" value="ETO26217.1"/>
    <property type="molecule type" value="Genomic_DNA"/>
</dbReference>